<dbReference type="EMBL" id="JBJQND010000018">
    <property type="protein sequence ID" value="KAL3836455.1"/>
    <property type="molecule type" value="Genomic_DNA"/>
</dbReference>
<dbReference type="InterPro" id="IPR013320">
    <property type="entry name" value="ConA-like_dom_sf"/>
</dbReference>
<comment type="caution">
    <text evidence="2">The sequence shown here is derived from an EMBL/GenBank/DDBJ whole genome shotgun (WGS) entry which is preliminary data.</text>
</comment>
<proteinExistence type="predicted"/>
<dbReference type="Gene3D" id="2.60.120.200">
    <property type="match status" value="1"/>
</dbReference>
<accession>A0ABD3TJ81</accession>
<keyword evidence="3" id="KW-1185">Reference proteome</keyword>
<reference evidence="2 3" key="1">
    <citation type="submission" date="2024-11" db="EMBL/GenBank/DDBJ databases">
        <title>Chromosome-level genome assembly of the freshwater bivalve Anodonta woodiana.</title>
        <authorList>
            <person name="Chen X."/>
        </authorList>
    </citation>
    <scope>NUCLEOTIDE SEQUENCE [LARGE SCALE GENOMIC DNA]</scope>
    <source>
        <strain evidence="2">MN2024</strain>
        <tissue evidence="2">Gills</tissue>
    </source>
</reference>
<protein>
    <recommendedName>
        <fullName evidence="1">MAM domain-containing protein</fullName>
    </recommendedName>
</protein>
<feature type="non-terminal residue" evidence="2">
    <location>
        <position position="1"/>
    </location>
</feature>
<name>A0ABD3TJ81_SINWO</name>
<sequence length="133" mass="15573">CNFLNGLCSWEEKGSKFPAKVTNVVTEFKPTREESFLTSMFDIDAGEKCLSFKYQMNDCEQERVYIDIYLYDGISWSVFWWSQIQQQMHGWNEINVTINVKDKSYIAIKFIHGNCSNVTYFISSISLRKQSCT</sequence>
<feature type="non-terminal residue" evidence="2">
    <location>
        <position position="133"/>
    </location>
</feature>
<dbReference type="SUPFAM" id="SSF49899">
    <property type="entry name" value="Concanavalin A-like lectins/glucanases"/>
    <property type="match status" value="1"/>
</dbReference>
<gene>
    <name evidence="2" type="ORF">ACJMK2_021887</name>
</gene>
<organism evidence="2 3">
    <name type="scientific">Sinanodonta woodiana</name>
    <name type="common">Chinese pond mussel</name>
    <name type="synonym">Anodonta woodiana</name>
    <dbReference type="NCBI Taxonomy" id="1069815"/>
    <lineage>
        <taxon>Eukaryota</taxon>
        <taxon>Metazoa</taxon>
        <taxon>Spiralia</taxon>
        <taxon>Lophotrochozoa</taxon>
        <taxon>Mollusca</taxon>
        <taxon>Bivalvia</taxon>
        <taxon>Autobranchia</taxon>
        <taxon>Heteroconchia</taxon>
        <taxon>Palaeoheterodonta</taxon>
        <taxon>Unionida</taxon>
        <taxon>Unionoidea</taxon>
        <taxon>Unionidae</taxon>
        <taxon>Unioninae</taxon>
        <taxon>Sinanodonta</taxon>
    </lineage>
</organism>
<feature type="domain" description="MAM" evidence="1">
    <location>
        <begin position="29"/>
        <end position="132"/>
    </location>
</feature>
<dbReference type="InterPro" id="IPR000998">
    <property type="entry name" value="MAM_dom"/>
</dbReference>
<dbReference type="AlphaFoldDB" id="A0ABD3TJ81"/>
<dbReference type="Pfam" id="PF00629">
    <property type="entry name" value="MAM"/>
    <property type="match status" value="1"/>
</dbReference>
<dbReference type="Proteomes" id="UP001634394">
    <property type="component" value="Unassembled WGS sequence"/>
</dbReference>
<evidence type="ECO:0000259" key="1">
    <source>
        <dbReference type="Pfam" id="PF00629"/>
    </source>
</evidence>
<evidence type="ECO:0000313" key="2">
    <source>
        <dbReference type="EMBL" id="KAL3836455.1"/>
    </source>
</evidence>
<evidence type="ECO:0000313" key="3">
    <source>
        <dbReference type="Proteomes" id="UP001634394"/>
    </source>
</evidence>